<dbReference type="HAMAP" id="MF_01054">
    <property type="entry name" value="UPF0237"/>
    <property type="match status" value="1"/>
</dbReference>
<organism evidence="3 4">
    <name type="scientific">Limosilactobacillus ingluviei DSM 15946</name>
    <dbReference type="NCBI Taxonomy" id="1423760"/>
    <lineage>
        <taxon>Bacteria</taxon>
        <taxon>Bacillati</taxon>
        <taxon>Bacillota</taxon>
        <taxon>Bacilli</taxon>
        <taxon>Lactobacillales</taxon>
        <taxon>Lactobacillaceae</taxon>
        <taxon>Limosilactobacillus</taxon>
    </lineage>
</organism>
<dbReference type="AlphaFoldDB" id="A0A0R1U587"/>
<dbReference type="Pfam" id="PF13740">
    <property type="entry name" value="ACT_6"/>
    <property type="match status" value="1"/>
</dbReference>
<evidence type="ECO:0000313" key="3">
    <source>
        <dbReference type="EMBL" id="KRL88396.1"/>
    </source>
</evidence>
<gene>
    <name evidence="3" type="ORF">FC43_GL000338</name>
</gene>
<dbReference type="PROSITE" id="PS51671">
    <property type="entry name" value="ACT"/>
    <property type="match status" value="1"/>
</dbReference>
<dbReference type="RefSeq" id="WP_056955363.1">
    <property type="nucleotide sequence ID" value="NZ_AZFK01000077.1"/>
</dbReference>
<name>A0A0R1U587_9LACO</name>
<sequence>MKAIVTTVGQDQVGIIAGVSQYLAQAHINILDVSQTIMAGYFTMMMAVEVPAGADFTQLATELTSLGHTLGVEINIRNEQLYRAMHQLEG</sequence>
<dbReference type="InterPro" id="IPR050990">
    <property type="entry name" value="UPF0237/GcvR_regulator"/>
</dbReference>
<dbReference type="PATRIC" id="fig|1423760.3.peg.355"/>
<evidence type="ECO:0000256" key="1">
    <source>
        <dbReference type="HAMAP-Rule" id="MF_01054"/>
    </source>
</evidence>
<reference evidence="3 4" key="1">
    <citation type="journal article" date="2015" name="Genome Announc.">
        <title>Expanding the biotechnology potential of lactobacilli through comparative genomics of 213 strains and associated genera.</title>
        <authorList>
            <person name="Sun Z."/>
            <person name="Harris H.M."/>
            <person name="McCann A."/>
            <person name="Guo C."/>
            <person name="Argimon S."/>
            <person name="Zhang W."/>
            <person name="Yang X."/>
            <person name="Jeffery I.B."/>
            <person name="Cooney J.C."/>
            <person name="Kagawa T.F."/>
            <person name="Liu W."/>
            <person name="Song Y."/>
            <person name="Salvetti E."/>
            <person name="Wrobel A."/>
            <person name="Rasinkangas P."/>
            <person name="Parkhill J."/>
            <person name="Rea M.C."/>
            <person name="O'Sullivan O."/>
            <person name="Ritari J."/>
            <person name="Douillard F.P."/>
            <person name="Paul Ross R."/>
            <person name="Yang R."/>
            <person name="Briner A.E."/>
            <person name="Felis G.E."/>
            <person name="de Vos W.M."/>
            <person name="Barrangou R."/>
            <person name="Klaenhammer T.R."/>
            <person name="Caufield P.W."/>
            <person name="Cui Y."/>
            <person name="Zhang H."/>
            <person name="O'Toole P.W."/>
        </authorList>
    </citation>
    <scope>NUCLEOTIDE SEQUENCE [LARGE SCALE GENOMIC DNA]</scope>
    <source>
        <strain evidence="3 4">DSM 15946</strain>
    </source>
</reference>
<accession>A0A0R1U587</accession>
<dbReference type="InterPro" id="IPR045865">
    <property type="entry name" value="ACT-like_dom_sf"/>
</dbReference>
<dbReference type="NCBIfam" id="NF001220">
    <property type="entry name" value="PRK00194.1"/>
    <property type="match status" value="1"/>
</dbReference>
<protein>
    <recommendedName>
        <fullName evidence="1">UPF0237 protein FC43_GL000338</fullName>
    </recommendedName>
</protein>
<dbReference type="SUPFAM" id="SSF55021">
    <property type="entry name" value="ACT-like"/>
    <property type="match status" value="1"/>
</dbReference>
<dbReference type="CDD" id="cd04872">
    <property type="entry name" value="ACT_1ZPV"/>
    <property type="match status" value="1"/>
</dbReference>
<comment type="similarity">
    <text evidence="1">Belongs to the UPF0237 family.</text>
</comment>
<dbReference type="Gene3D" id="3.30.70.260">
    <property type="match status" value="1"/>
</dbReference>
<dbReference type="EMBL" id="AZFK01000077">
    <property type="protein sequence ID" value="KRL88396.1"/>
    <property type="molecule type" value="Genomic_DNA"/>
</dbReference>
<dbReference type="PANTHER" id="PTHR34875:SF6">
    <property type="entry name" value="UPF0237 PROTEIN MJ1558"/>
    <property type="match status" value="1"/>
</dbReference>
<evidence type="ECO:0000313" key="4">
    <source>
        <dbReference type="Proteomes" id="UP000050816"/>
    </source>
</evidence>
<feature type="domain" description="ACT" evidence="2">
    <location>
        <begin position="4"/>
        <end position="77"/>
    </location>
</feature>
<dbReference type="InterPro" id="IPR022986">
    <property type="entry name" value="UPF0237_ACT"/>
</dbReference>
<dbReference type="InterPro" id="IPR002912">
    <property type="entry name" value="ACT_dom"/>
</dbReference>
<evidence type="ECO:0000259" key="2">
    <source>
        <dbReference type="PROSITE" id="PS51671"/>
    </source>
</evidence>
<dbReference type="Proteomes" id="UP000050816">
    <property type="component" value="Unassembled WGS sequence"/>
</dbReference>
<proteinExistence type="inferred from homology"/>
<dbReference type="PANTHER" id="PTHR34875">
    <property type="entry name" value="UPF0237 PROTEIN MJ1558"/>
    <property type="match status" value="1"/>
</dbReference>
<comment type="caution">
    <text evidence="3">The sequence shown here is derived from an EMBL/GenBank/DDBJ whole genome shotgun (WGS) entry which is preliminary data.</text>
</comment>